<gene>
    <name evidence="1" type="ORF">EYC84_001555</name>
</gene>
<reference evidence="1 2" key="1">
    <citation type="submission" date="2019-06" db="EMBL/GenBank/DDBJ databases">
        <title>Genome Sequence of the Brown Rot Fungal Pathogen Monilinia fructicola.</title>
        <authorList>
            <person name="De Miccolis Angelini R.M."/>
            <person name="Landi L."/>
            <person name="Abate D."/>
            <person name="Pollastro S."/>
            <person name="Romanazzi G."/>
            <person name="Faretra F."/>
        </authorList>
    </citation>
    <scope>NUCLEOTIDE SEQUENCE [LARGE SCALE GENOMIC DNA]</scope>
    <source>
        <strain evidence="1 2">Mfrc123</strain>
    </source>
</reference>
<name>A0A5M9JS83_MONFR</name>
<dbReference type="Proteomes" id="UP000322873">
    <property type="component" value="Unassembled WGS sequence"/>
</dbReference>
<evidence type="ECO:0000313" key="2">
    <source>
        <dbReference type="Proteomes" id="UP000322873"/>
    </source>
</evidence>
<dbReference type="EMBL" id="VICG01000005">
    <property type="protein sequence ID" value="KAA8571557.1"/>
    <property type="molecule type" value="Genomic_DNA"/>
</dbReference>
<organism evidence="1 2">
    <name type="scientific">Monilinia fructicola</name>
    <name type="common">Brown rot fungus</name>
    <name type="synonym">Ciboria fructicola</name>
    <dbReference type="NCBI Taxonomy" id="38448"/>
    <lineage>
        <taxon>Eukaryota</taxon>
        <taxon>Fungi</taxon>
        <taxon>Dikarya</taxon>
        <taxon>Ascomycota</taxon>
        <taxon>Pezizomycotina</taxon>
        <taxon>Leotiomycetes</taxon>
        <taxon>Helotiales</taxon>
        <taxon>Sclerotiniaceae</taxon>
        <taxon>Monilinia</taxon>
    </lineage>
</organism>
<accession>A0A5M9JS83</accession>
<keyword evidence="2" id="KW-1185">Reference proteome</keyword>
<proteinExistence type="predicted"/>
<protein>
    <submittedName>
        <fullName evidence="1">Uncharacterized protein</fullName>
    </submittedName>
</protein>
<comment type="caution">
    <text evidence="1">The sequence shown here is derived from an EMBL/GenBank/DDBJ whole genome shotgun (WGS) entry which is preliminary data.</text>
</comment>
<evidence type="ECO:0000313" key="1">
    <source>
        <dbReference type="EMBL" id="KAA8571557.1"/>
    </source>
</evidence>
<sequence>MSLSFLLHHSTCAVRLQLESTTWIGTGTGTGTGTETETGRRRKGLFIPYDRSRALLHLGHLGAEAEVLSIMKTTVD</sequence>
<dbReference type="AlphaFoldDB" id="A0A5M9JS83"/>